<comment type="caution">
    <text evidence="4">The sequence shown here is derived from an EMBL/GenBank/DDBJ whole genome shotgun (WGS) entry which is preliminary data.</text>
</comment>
<dbReference type="Pfam" id="PF02678">
    <property type="entry name" value="Pirin"/>
    <property type="match status" value="1"/>
</dbReference>
<name>A0A4Z0A5B0_9AGAM</name>
<dbReference type="OrthoDB" id="10261807at2759"/>
<dbReference type="Gene3D" id="2.60.120.10">
    <property type="entry name" value="Jelly Rolls"/>
    <property type="match status" value="2"/>
</dbReference>
<dbReference type="InterPro" id="IPR014710">
    <property type="entry name" value="RmlC-like_jellyroll"/>
</dbReference>
<evidence type="ECO:0000256" key="1">
    <source>
        <dbReference type="ARBA" id="ARBA00008416"/>
    </source>
</evidence>
<dbReference type="Proteomes" id="UP000298061">
    <property type="component" value="Unassembled WGS sequence"/>
</dbReference>
<dbReference type="InterPro" id="IPR012093">
    <property type="entry name" value="Pirin"/>
</dbReference>
<accession>A0A4Z0A5B0</accession>
<organism evidence="4 5">
    <name type="scientific">Hericium alpestre</name>
    <dbReference type="NCBI Taxonomy" id="135208"/>
    <lineage>
        <taxon>Eukaryota</taxon>
        <taxon>Fungi</taxon>
        <taxon>Dikarya</taxon>
        <taxon>Basidiomycota</taxon>
        <taxon>Agaricomycotina</taxon>
        <taxon>Agaricomycetes</taxon>
        <taxon>Russulales</taxon>
        <taxon>Hericiaceae</taxon>
        <taxon>Hericium</taxon>
    </lineage>
</organism>
<dbReference type="InterPro" id="IPR011051">
    <property type="entry name" value="RmlC_Cupin_sf"/>
</dbReference>
<reference evidence="4 5" key="1">
    <citation type="submission" date="2019-02" db="EMBL/GenBank/DDBJ databases">
        <title>Genome sequencing of the rare red list fungi Hericium alpestre (H. flagellum).</title>
        <authorList>
            <person name="Buettner E."/>
            <person name="Kellner H."/>
        </authorList>
    </citation>
    <scope>NUCLEOTIDE SEQUENCE [LARGE SCALE GENOMIC DNA]</scope>
    <source>
        <strain evidence="4 5">DSM 108284</strain>
    </source>
</reference>
<dbReference type="PANTHER" id="PTHR43212">
    <property type="entry name" value="QUERCETIN 2,3-DIOXYGENASE"/>
    <property type="match status" value="1"/>
</dbReference>
<comment type="similarity">
    <text evidence="1 2">Belongs to the pirin family.</text>
</comment>
<evidence type="ECO:0000313" key="4">
    <source>
        <dbReference type="EMBL" id="TFY81109.1"/>
    </source>
</evidence>
<dbReference type="SUPFAM" id="SSF51182">
    <property type="entry name" value="RmlC-like cupins"/>
    <property type="match status" value="1"/>
</dbReference>
<proteinExistence type="inferred from homology"/>
<sequence length="275" mass="30639">MRRGDACQLAEGAVDFRGPTVGHDVQVARQNANAWWCRRYNADGLQSFGYLRVINEDRIAVNNGFGFHSHREFEIFTYMVRGEIEHKDSMGNVEIIKRGDIQLTSASTGIRYSEICHGLEEAHLIQIWTAPWQKNLEPKYCTRHFSDDEKTNNWVQVVAPANADGVSLQRDGIGPAPVHSYVSLWATVLLPGAKLSRKFPSFGAGPKKKAYLQIVQNSGFNQGQARGGSAVLEIDQHKAVFREGDGAFVYGEEGSELQVENTGKTAVEILRFDVQ</sequence>
<feature type="domain" description="Pirin N-terminal" evidence="3">
    <location>
        <begin position="55"/>
        <end position="128"/>
    </location>
</feature>
<evidence type="ECO:0000313" key="5">
    <source>
        <dbReference type="Proteomes" id="UP000298061"/>
    </source>
</evidence>
<protein>
    <recommendedName>
        <fullName evidence="3">Pirin N-terminal domain-containing protein</fullName>
    </recommendedName>
</protein>
<evidence type="ECO:0000256" key="2">
    <source>
        <dbReference type="RuleBase" id="RU003457"/>
    </source>
</evidence>
<dbReference type="STRING" id="135208.A0A4Z0A5B0"/>
<dbReference type="PANTHER" id="PTHR43212:SF3">
    <property type="entry name" value="QUERCETIN 2,3-DIOXYGENASE"/>
    <property type="match status" value="1"/>
</dbReference>
<evidence type="ECO:0000259" key="3">
    <source>
        <dbReference type="Pfam" id="PF02678"/>
    </source>
</evidence>
<gene>
    <name evidence="4" type="ORF">EWM64_g2907</name>
</gene>
<dbReference type="EMBL" id="SFCI01000249">
    <property type="protein sequence ID" value="TFY81109.1"/>
    <property type="molecule type" value="Genomic_DNA"/>
</dbReference>
<dbReference type="AlphaFoldDB" id="A0A4Z0A5B0"/>
<dbReference type="InterPro" id="IPR003829">
    <property type="entry name" value="Pirin_N_dom"/>
</dbReference>
<keyword evidence="5" id="KW-1185">Reference proteome</keyword>